<dbReference type="Pfam" id="PF16905">
    <property type="entry name" value="GPHH"/>
    <property type="match status" value="1"/>
</dbReference>
<keyword evidence="4" id="KW-0406">Ion transport</keyword>
<dbReference type="SMART" id="SM01062">
    <property type="entry name" value="Ca_chan_IQ"/>
    <property type="match status" value="1"/>
</dbReference>
<dbReference type="InterPro" id="IPR014873">
    <property type="entry name" value="VDCC_a1su_IQ"/>
</dbReference>
<evidence type="ECO:0000256" key="4">
    <source>
        <dbReference type="ARBA" id="ARBA00023065"/>
    </source>
</evidence>
<evidence type="ECO:0000313" key="11">
    <source>
        <dbReference type="Proteomes" id="UP000016666"/>
    </source>
</evidence>
<dbReference type="GO" id="GO:0008331">
    <property type="term" value="F:high voltage-gated calcium channel activity"/>
    <property type="evidence" value="ECO:0007669"/>
    <property type="project" value="TreeGrafter"/>
</dbReference>
<dbReference type="Pfam" id="PF08763">
    <property type="entry name" value="Ca_chan_IQ"/>
    <property type="match status" value="1"/>
</dbReference>
<dbReference type="STRING" id="8840.ENSAPLP00000021395"/>
<evidence type="ECO:0000256" key="6">
    <source>
        <dbReference type="ARBA" id="ARBA00023303"/>
    </source>
</evidence>
<feature type="region of interest" description="Disordered" evidence="7">
    <location>
        <begin position="454"/>
        <end position="486"/>
    </location>
</feature>
<keyword evidence="11" id="KW-1185">Reference proteome</keyword>
<dbReference type="PANTHER" id="PTHR45628:SF9">
    <property type="entry name" value="VOLTAGE-DEPENDENT L-TYPE CALCIUM CHANNEL SUBUNIT ALPHA-1S"/>
    <property type="match status" value="1"/>
</dbReference>
<evidence type="ECO:0000256" key="8">
    <source>
        <dbReference type="SAM" id="SignalP"/>
    </source>
</evidence>
<dbReference type="Proteomes" id="UP000016666">
    <property type="component" value="Chromosome 27"/>
</dbReference>
<keyword evidence="2" id="KW-0677">Repeat</keyword>
<reference evidence="10 11" key="1">
    <citation type="submission" date="2017-10" db="EMBL/GenBank/DDBJ databases">
        <title>A new Pekin duck reference genome.</title>
        <authorList>
            <person name="Hou Z.-C."/>
            <person name="Zhou Z.-K."/>
            <person name="Zhu F."/>
            <person name="Hou S.-S."/>
        </authorList>
    </citation>
    <scope>NUCLEOTIDE SEQUENCE [LARGE SCALE GENOMIC DNA]</scope>
</reference>
<feature type="compositionally biased region" description="Polar residues" evidence="7">
    <location>
        <begin position="351"/>
        <end position="361"/>
    </location>
</feature>
<keyword evidence="6" id="KW-0407">Ion channel</keyword>
<keyword evidence="8" id="KW-0732">Signal</keyword>
<evidence type="ECO:0000313" key="10">
    <source>
        <dbReference type="Ensembl" id="ENSAPLP00000021395.1"/>
    </source>
</evidence>
<sequence length="486" mass="53752">MRTSALSGIWILASQRWVQACQHVPGLAQAIRRFGDTRLPFPSLSFPGGAANSSHASFICHLASGNSCFPQEERREVKGFAHHADHEDKPTQPLPKPLPPLVCHHAADAARCLCRGRIKHLDVVTLLRRIQPPLGFGKFCPHRVACKRLVCMNMPLNSDGTVTFNATLFALVRTALKIKTEGNFEQANEELRAIIKKIWKRTSMKLLDQVIPPIGDDEVTVGKFYATFLIQEHFRKFMKRQEEYYGYRPKKNPVEIQAGLRSIEEEAAPEIHRAISGDLMAEEELERAMVEAAMEEGIYRRTGGLFGQVDSFLEPSSPLQPHVTSQRPLQFAEVGSEDLDSPVFLDEFPQEGNTNTNNSNWPEGLQYEDEVLRKTTPAAPRPPAQGCDLPFPSERLQQRPSRRRGAASGHLPASGQHRLPQEPSSEQQRDDSGVPSTSSTPAITFLIQEVRQGLGGERQSCRGGKGAGGGLLVARGGIGAGQRQRV</sequence>
<accession>A0A493T6W7</accession>
<dbReference type="GO" id="GO:0005891">
    <property type="term" value="C:voltage-gated calcium channel complex"/>
    <property type="evidence" value="ECO:0007669"/>
    <property type="project" value="TreeGrafter"/>
</dbReference>
<reference evidence="10" key="2">
    <citation type="submission" date="2025-08" db="UniProtKB">
        <authorList>
            <consortium name="Ensembl"/>
        </authorList>
    </citation>
    <scope>IDENTIFICATION</scope>
</reference>
<evidence type="ECO:0000256" key="1">
    <source>
        <dbReference type="ARBA" id="ARBA00022448"/>
    </source>
</evidence>
<evidence type="ECO:0000256" key="2">
    <source>
        <dbReference type="ARBA" id="ARBA00022737"/>
    </source>
</evidence>
<evidence type="ECO:0000256" key="5">
    <source>
        <dbReference type="ARBA" id="ARBA00023157"/>
    </source>
</evidence>
<dbReference type="GO" id="GO:0098703">
    <property type="term" value="P:calcium ion import across plasma membrane"/>
    <property type="evidence" value="ECO:0007669"/>
    <property type="project" value="TreeGrafter"/>
</dbReference>
<dbReference type="InterPro" id="IPR050599">
    <property type="entry name" value="VDCC_alpha-1_subunit"/>
</dbReference>
<feature type="domain" description="Voltage-dependent calcium channel alpha-1 subunit IQ" evidence="9">
    <location>
        <begin position="216"/>
        <end position="249"/>
    </location>
</feature>
<dbReference type="Ensembl" id="ENSAPLT00000025281.1">
    <property type="protein sequence ID" value="ENSAPLP00000021395.1"/>
    <property type="gene ID" value="ENSAPLG00000024836.1"/>
</dbReference>
<feature type="compositionally biased region" description="Gly residues" evidence="7">
    <location>
        <begin position="463"/>
        <end position="480"/>
    </location>
</feature>
<keyword evidence="3" id="KW-0851">Voltage-gated channel</keyword>
<feature type="signal peptide" evidence="8">
    <location>
        <begin position="1"/>
        <end position="20"/>
    </location>
</feature>
<protein>
    <recommendedName>
        <fullName evidence="9">Voltage-dependent calcium channel alpha-1 subunit IQ domain-containing protein</fullName>
    </recommendedName>
</protein>
<evidence type="ECO:0000259" key="9">
    <source>
        <dbReference type="SMART" id="SM01062"/>
    </source>
</evidence>
<organism evidence="10 11">
    <name type="scientific">Anas platyrhynchos platyrhynchos</name>
    <name type="common">Northern mallard</name>
    <dbReference type="NCBI Taxonomy" id="8840"/>
    <lineage>
        <taxon>Eukaryota</taxon>
        <taxon>Metazoa</taxon>
        <taxon>Chordata</taxon>
        <taxon>Craniata</taxon>
        <taxon>Vertebrata</taxon>
        <taxon>Euteleostomi</taxon>
        <taxon>Archelosauria</taxon>
        <taxon>Archosauria</taxon>
        <taxon>Dinosauria</taxon>
        <taxon>Saurischia</taxon>
        <taxon>Theropoda</taxon>
        <taxon>Coelurosauria</taxon>
        <taxon>Aves</taxon>
        <taxon>Neognathae</taxon>
        <taxon>Galloanserae</taxon>
        <taxon>Anseriformes</taxon>
        <taxon>Anatidae</taxon>
        <taxon>Anatinae</taxon>
        <taxon>Anas</taxon>
    </lineage>
</organism>
<dbReference type="AlphaFoldDB" id="A0A493T6W7"/>
<proteinExistence type="predicted"/>
<feature type="chain" id="PRO_5019832136" description="Voltage-dependent calcium channel alpha-1 subunit IQ domain-containing protein" evidence="8">
    <location>
        <begin position="21"/>
        <end position="486"/>
    </location>
</feature>
<feature type="region of interest" description="Disordered" evidence="7">
    <location>
        <begin position="376"/>
        <end position="439"/>
    </location>
</feature>
<dbReference type="PANTHER" id="PTHR45628">
    <property type="entry name" value="VOLTAGE-DEPENDENT CALCIUM CHANNEL TYPE A SUBUNIT ALPHA-1"/>
    <property type="match status" value="1"/>
</dbReference>
<keyword evidence="5" id="KW-1015">Disulfide bond</keyword>
<evidence type="ECO:0000256" key="3">
    <source>
        <dbReference type="ARBA" id="ARBA00022882"/>
    </source>
</evidence>
<evidence type="ECO:0000256" key="7">
    <source>
        <dbReference type="SAM" id="MobiDB-lite"/>
    </source>
</evidence>
<dbReference type="Gene3D" id="6.10.250.2180">
    <property type="match status" value="1"/>
</dbReference>
<reference evidence="10" key="3">
    <citation type="submission" date="2025-09" db="UniProtKB">
        <authorList>
            <consortium name="Ensembl"/>
        </authorList>
    </citation>
    <scope>IDENTIFICATION</scope>
</reference>
<keyword evidence="1" id="KW-0813">Transport</keyword>
<name>A0A493T6W7_ANAPP</name>
<dbReference type="GeneTree" id="ENSGT00940000158289"/>
<dbReference type="InterPro" id="IPR031649">
    <property type="entry name" value="GPHH_dom"/>
</dbReference>
<feature type="region of interest" description="Disordered" evidence="7">
    <location>
        <begin position="343"/>
        <end position="363"/>
    </location>
</feature>